<evidence type="ECO:0000313" key="3">
    <source>
        <dbReference type="Proteomes" id="UP001209540"/>
    </source>
</evidence>
<reference evidence="2" key="2">
    <citation type="submission" date="2023-02" db="EMBL/GenBank/DDBJ databases">
        <authorList>
            <consortium name="DOE Joint Genome Institute"/>
            <person name="Mondo S.J."/>
            <person name="Chang Y."/>
            <person name="Wang Y."/>
            <person name="Ahrendt S."/>
            <person name="Andreopoulos W."/>
            <person name="Barry K."/>
            <person name="Beard J."/>
            <person name="Benny G.L."/>
            <person name="Blankenship S."/>
            <person name="Bonito G."/>
            <person name="Cuomo C."/>
            <person name="Desiro A."/>
            <person name="Gervers K.A."/>
            <person name="Hundley H."/>
            <person name="Kuo A."/>
            <person name="LaButti K."/>
            <person name="Lang B.F."/>
            <person name="Lipzen A."/>
            <person name="O'Donnell K."/>
            <person name="Pangilinan J."/>
            <person name="Reynolds N."/>
            <person name="Sandor L."/>
            <person name="Smith M.W."/>
            <person name="Tsang A."/>
            <person name="Grigoriev I.V."/>
            <person name="Stajich J.E."/>
            <person name="Spatafora J.W."/>
        </authorList>
    </citation>
    <scope>NUCLEOTIDE SEQUENCE</scope>
    <source>
        <strain evidence="2">RSA 2281</strain>
    </source>
</reference>
<reference evidence="2" key="1">
    <citation type="journal article" date="2022" name="IScience">
        <title>Evolution of zygomycete secretomes and the origins of terrestrial fungal ecologies.</title>
        <authorList>
            <person name="Chang Y."/>
            <person name="Wang Y."/>
            <person name="Mondo S."/>
            <person name="Ahrendt S."/>
            <person name="Andreopoulos W."/>
            <person name="Barry K."/>
            <person name="Beard J."/>
            <person name="Benny G.L."/>
            <person name="Blankenship S."/>
            <person name="Bonito G."/>
            <person name="Cuomo C."/>
            <person name="Desiro A."/>
            <person name="Gervers K.A."/>
            <person name="Hundley H."/>
            <person name="Kuo A."/>
            <person name="LaButti K."/>
            <person name="Lang B.F."/>
            <person name="Lipzen A."/>
            <person name="O'Donnell K."/>
            <person name="Pangilinan J."/>
            <person name="Reynolds N."/>
            <person name="Sandor L."/>
            <person name="Smith M.E."/>
            <person name="Tsang A."/>
            <person name="Grigoriev I.V."/>
            <person name="Stajich J.E."/>
            <person name="Spatafora J.W."/>
        </authorList>
    </citation>
    <scope>NUCLEOTIDE SEQUENCE</scope>
    <source>
        <strain evidence="2">RSA 2281</strain>
    </source>
</reference>
<keyword evidence="3" id="KW-1185">Reference proteome</keyword>
<sequence>MNSERSAATGFYQGYQGSNGISSSSVPFPSLPLPPRLPHFPIAQYFKLLPIHMALPLLHNKLSNLLKNPVLKILKEVVLRDRRLPGKKRKEPPTTTPTRLPPPSSSSSSATAFATTTATIVPPTSSASSSAAAAATAVISLPPPTLSSTPTPFEESVAVADTANAAGAVYLLPMAKLGLPQYLHHFCNCRLA</sequence>
<dbReference type="EMBL" id="JAIXMP010000001">
    <property type="protein sequence ID" value="KAI9278957.1"/>
    <property type="molecule type" value="Genomic_DNA"/>
</dbReference>
<name>A0AAD5L0V6_9FUNG</name>
<comment type="caution">
    <text evidence="2">The sequence shown here is derived from an EMBL/GenBank/DDBJ whole genome shotgun (WGS) entry which is preliminary data.</text>
</comment>
<dbReference type="Proteomes" id="UP001209540">
    <property type="component" value="Unassembled WGS sequence"/>
</dbReference>
<evidence type="ECO:0000256" key="1">
    <source>
        <dbReference type="SAM" id="MobiDB-lite"/>
    </source>
</evidence>
<accession>A0AAD5L0V6</accession>
<feature type="region of interest" description="Disordered" evidence="1">
    <location>
        <begin position="84"/>
        <end position="112"/>
    </location>
</feature>
<dbReference type="AlphaFoldDB" id="A0AAD5L0V6"/>
<protein>
    <submittedName>
        <fullName evidence="2">Uncharacterized protein</fullName>
    </submittedName>
</protein>
<proteinExistence type="predicted"/>
<organism evidence="2 3">
    <name type="scientific">Phascolomyces articulosus</name>
    <dbReference type="NCBI Taxonomy" id="60185"/>
    <lineage>
        <taxon>Eukaryota</taxon>
        <taxon>Fungi</taxon>
        <taxon>Fungi incertae sedis</taxon>
        <taxon>Mucoromycota</taxon>
        <taxon>Mucoromycotina</taxon>
        <taxon>Mucoromycetes</taxon>
        <taxon>Mucorales</taxon>
        <taxon>Lichtheimiaceae</taxon>
        <taxon>Phascolomyces</taxon>
    </lineage>
</organism>
<gene>
    <name evidence="2" type="ORF">BDA99DRAFT_531685</name>
</gene>
<evidence type="ECO:0000313" key="2">
    <source>
        <dbReference type="EMBL" id="KAI9278957.1"/>
    </source>
</evidence>